<dbReference type="Gene3D" id="3.30.559.10">
    <property type="entry name" value="Chloramphenicol acetyltransferase-like domain"/>
    <property type="match status" value="1"/>
</dbReference>
<evidence type="ECO:0008006" key="3">
    <source>
        <dbReference type="Google" id="ProtNLM"/>
    </source>
</evidence>
<dbReference type="SUPFAM" id="SSF52777">
    <property type="entry name" value="CoA-dependent acyltransferases"/>
    <property type="match status" value="1"/>
</dbReference>
<organism evidence="2">
    <name type="scientific">Streptomyces sp. SID7499</name>
    <dbReference type="NCBI Taxonomy" id="2706086"/>
    <lineage>
        <taxon>Bacteria</taxon>
        <taxon>Bacillati</taxon>
        <taxon>Actinomycetota</taxon>
        <taxon>Actinomycetes</taxon>
        <taxon>Kitasatosporales</taxon>
        <taxon>Streptomycetaceae</taxon>
        <taxon>Streptomyces</taxon>
    </lineage>
</organism>
<name>A0A6G3WSN8_9ACTN</name>
<dbReference type="EMBL" id="JAAGMN010001847">
    <property type="protein sequence ID" value="NEE08433.1"/>
    <property type="molecule type" value="Genomic_DNA"/>
</dbReference>
<proteinExistence type="predicted"/>
<sequence>GKDGGPSDGVPHQRILAPDDPAARPVLHLAEPGSDLTEAVRHCFDLATEPPLRTVLFSESPDHHTVLLLLHHIAGDGASTTPLTRDLAT</sequence>
<accession>A0A6G3WSN8</accession>
<dbReference type="AlphaFoldDB" id="A0A6G3WSN8"/>
<comment type="caution">
    <text evidence="2">The sequence shown here is derived from an EMBL/GenBank/DDBJ whole genome shotgun (WGS) entry which is preliminary data.</text>
</comment>
<feature type="non-terminal residue" evidence="2">
    <location>
        <position position="89"/>
    </location>
</feature>
<feature type="region of interest" description="Disordered" evidence="1">
    <location>
        <begin position="1"/>
        <end position="21"/>
    </location>
</feature>
<dbReference type="InterPro" id="IPR023213">
    <property type="entry name" value="CAT-like_dom_sf"/>
</dbReference>
<evidence type="ECO:0000313" key="2">
    <source>
        <dbReference type="EMBL" id="NEE08433.1"/>
    </source>
</evidence>
<evidence type="ECO:0000256" key="1">
    <source>
        <dbReference type="SAM" id="MobiDB-lite"/>
    </source>
</evidence>
<protein>
    <recommendedName>
        <fullName evidence="3">Condensation domain-containing protein</fullName>
    </recommendedName>
</protein>
<feature type="non-terminal residue" evidence="2">
    <location>
        <position position="1"/>
    </location>
</feature>
<gene>
    <name evidence="2" type="ORF">G3M58_18490</name>
</gene>
<reference evidence="2" key="1">
    <citation type="submission" date="2020-01" db="EMBL/GenBank/DDBJ databases">
        <title>Insect and environment-associated Actinomycetes.</title>
        <authorList>
            <person name="Currrie C."/>
            <person name="Chevrette M."/>
            <person name="Carlson C."/>
            <person name="Stubbendieck R."/>
            <person name="Wendt-Pienkowski E."/>
        </authorList>
    </citation>
    <scope>NUCLEOTIDE SEQUENCE</scope>
    <source>
        <strain evidence="2">SID7499</strain>
    </source>
</reference>